<evidence type="ECO:0000313" key="8">
    <source>
        <dbReference type="EMBL" id="GII95061.1"/>
    </source>
</evidence>
<accession>A0A919RJM9</accession>
<keyword evidence="9" id="KW-1185">Reference proteome</keyword>
<dbReference type="InterPro" id="IPR015424">
    <property type="entry name" value="PyrdxlP-dep_Trfase"/>
</dbReference>
<dbReference type="GO" id="GO:0008710">
    <property type="term" value="F:8-amino-7-oxononanoate synthase activity"/>
    <property type="evidence" value="ECO:0007669"/>
    <property type="project" value="UniProtKB-EC"/>
</dbReference>
<gene>
    <name evidence="8" type="primary">hemA_2</name>
    <name evidence="8" type="ORF">Ssi02_52920</name>
</gene>
<evidence type="ECO:0000256" key="1">
    <source>
        <dbReference type="ARBA" id="ARBA00001933"/>
    </source>
</evidence>
<dbReference type="InterPro" id="IPR004839">
    <property type="entry name" value="Aminotransferase_I/II_large"/>
</dbReference>
<dbReference type="Pfam" id="PF00155">
    <property type="entry name" value="Aminotran_1_2"/>
    <property type="match status" value="1"/>
</dbReference>
<proteinExistence type="inferred from homology"/>
<evidence type="ECO:0000256" key="5">
    <source>
        <dbReference type="ARBA" id="ARBA00023315"/>
    </source>
</evidence>
<sequence length="393" mass="42618">MIDCMSNTTVERLIRDRSHTTFSFEDIERAARNFPKKLYSDGIQNRAFTIWHGEDYLAMAHHPVVLTAIKKVLSAEGHPGTGDHSRLEYEVARLHGKESALIFSSRSSANDVALCMLGRAHPGTVFFSDELNHESIAHGIHHSGAERIVFRHAHLPHLETLLASADPERAKVVVMESISSRGDVAPVAEVCALAARYGAMVYLDESRAVGAYGDQGGGVASALGLSDRIDLVVGSFEHGFGAVGSYIAGRAAFVDAVRVFASPMIFTNSISPAVFAGALAGVRHLRASNVERELLTERANYLKHLLRQAAIPTAPSDSHIVSITVGEGGNPRRIAGELFERHAVSVCPEPETLRVTATPRHTLGEVEHLVEALDEVWQRHALPRAADLSPVVF</sequence>
<evidence type="ECO:0000256" key="6">
    <source>
        <dbReference type="ARBA" id="ARBA00047715"/>
    </source>
</evidence>
<dbReference type="GO" id="GO:0033014">
    <property type="term" value="P:tetrapyrrole biosynthetic process"/>
    <property type="evidence" value="ECO:0007669"/>
    <property type="project" value="InterPro"/>
</dbReference>
<dbReference type="PANTHER" id="PTHR13693:SF102">
    <property type="entry name" value="2-AMINO-3-KETOBUTYRATE COENZYME A LIGASE, MITOCHONDRIAL"/>
    <property type="match status" value="1"/>
</dbReference>
<comment type="catalytic activity">
    <reaction evidence="6">
        <text>6-carboxyhexanoyl-[ACP] + L-alanine + H(+) = (8S)-8-amino-7-oxononanoate + holo-[ACP] + CO2</text>
        <dbReference type="Rhea" id="RHEA:42288"/>
        <dbReference type="Rhea" id="RHEA-COMP:9685"/>
        <dbReference type="Rhea" id="RHEA-COMP:9955"/>
        <dbReference type="ChEBI" id="CHEBI:15378"/>
        <dbReference type="ChEBI" id="CHEBI:16526"/>
        <dbReference type="ChEBI" id="CHEBI:57972"/>
        <dbReference type="ChEBI" id="CHEBI:64479"/>
        <dbReference type="ChEBI" id="CHEBI:78846"/>
        <dbReference type="ChEBI" id="CHEBI:149468"/>
        <dbReference type="EC" id="2.3.1.47"/>
    </reaction>
</comment>
<name>A0A919RJM9_9ACTN</name>
<dbReference type="InterPro" id="IPR015421">
    <property type="entry name" value="PyrdxlP-dep_Trfase_major"/>
</dbReference>
<evidence type="ECO:0000256" key="2">
    <source>
        <dbReference type="ARBA" id="ARBA00008392"/>
    </source>
</evidence>
<dbReference type="SUPFAM" id="SSF53383">
    <property type="entry name" value="PLP-dependent transferases"/>
    <property type="match status" value="1"/>
</dbReference>
<dbReference type="GO" id="GO:0030170">
    <property type="term" value="F:pyridoxal phosphate binding"/>
    <property type="evidence" value="ECO:0007669"/>
    <property type="project" value="InterPro"/>
</dbReference>
<keyword evidence="5" id="KW-0012">Acyltransferase</keyword>
<dbReference type="NCBIfam" id="TIGR01821">
    <property type="entry name" value="5aminolev_synth"/>
    <property type="match status" value="1"/>
</dbReference>
<dbReference type="InterPro" id="IPR015422">
    <property type="entry name" value="PyrdxlP-dep_Trfase_small"/>
</dbReference>
<dbReference type="PANTHER" id="PTHR13693">
    <property type="entry name" value="CLASS II AMINOTRANSFERASE/8-AMINO-7-OXONONANOATE SYNTHASE"/>
    <property type="match status" value="1"/>
</dbReference>
<dbReference type="GO" id="GO:0003870">
    <property type="term" value="F:5-aminolevulinate synthase activity"/>
    <property type="evidence" value="ECO:0007669"/>
    <property type="project" value="InterPro"/>
</dbReference>
<reference evidence="8" key="1">
    <citation type="submission" date="2021-01" db="EMBL/GenBank/DDBJ databases">
        <title>Whole genome shotgun sequence of Sinosporangium siamense NBRC 109515.</title>
        <authorList>
            <person name="Komaki H."/>
            <person name="Tamura T."/>
        </authorList>
    </citation>
    <scope>NUCLEOTIDE SEQUENCE</scope>
    <source>
        <strain evidence="8">NBRC 109515</strain>
    </source>
</reference>
<dbReference type="InterPro" id="IPR010961">
    <property type="entry name" value="4pyrrol_synth_NH2levulA_synth"/>
</dbReference>
<comment type="caution">
    <text evidence="8">The sequence shown here is derived from an EMBL/GenBank/DDBJ whole genome shotgun (WGS) entry which is preliminary data.</text>
</comment>
<dbReference type="InterPro" id="IPR050087">
    <property type="entry name" value="AON_synthase_class-II"/>
</dbReference>
<evidence type="ECO:0000313" key="9">
    <source>
        <dbReference type="Proteomes" id="UP000606172"/>
    </source>
</evidence>
<dbReference type="Gene3D" id="3.90.1150.10">
    <property type="entry name" value="Aspartate Aminotransferase, domain 1"/>
    <property type="match status" value="1"/>
</dbReference>
<dbReference type="EMBL" id="BOOW01000032">
    <property type="protein sequence ID" value="GII95061.1"/>
    <property type="molecule type" value="Genomic_DNA"/>
</dbReference>
<organism evidence="8 9">
    <name type="scientific">Sinosporangium siamense</name>
    <dbReference type="NCBI Taxonomy" id="1367973"/>
    <lineage>
        <taxon>Bacteria</taxon>
        <taxon>Bacillati</taxon>
        <taxon>Actinomycetota</taxon>
        <taxon>Actinomycetes</taxon>
        <taxon>Streptosporangiales</taxon>
        <taxon>Streptosporangiaceae</taxon>
        <taxon>Sinosporangium</taxon>
    </lineage>
</organism>
<dbReference type="EC" id="2.3.1.47" evidence="3"/>
<protein>
    <recommendedName>
        <fullName evidence="3">8-amino-7-oxononanoate synthase</fullName>
        <ecNumber evidence="3">2.3.1.47</ecNumber>
    </recommendedName>
</protein>
<evidence type="ECO:0000256" key="3">
    <source>
        <dbReference type="ARBA" id="ARBA00013187"/>
    </source>
</evidence>
<dbReference type="Gene3D" id="3.40.640.10">
    <property type="entry name" value="Type I PLP-dependent aspartate aminotransferase-like (Major domain)"/>
    <property type="match status" value="1"/>
</dbReference>
<keyword evidence="4" id="KW-0808">Transferase</keyword>
<comment type="similarity">
    <text evidence="2">Belongs to the class-II pyridoxal-phosphate-dependent aminotransferase family.</text>
</comment>
<dbReference type="AlphaFoldDB" id="A0A919RJM9"/>
<comment type="cofactor">
    <cofactor evidence="1">
        <name>pyridoxal 5'-phosphate</name>
        <dbReference type="ChEBI" id="CHEBI:597326"/>
    </cofactor>
</comment>
<evidence type="ECO:0000259" key="7">
    <source>
        <dbReference type="Pfam" id="PF00155"/>
    </source>
</evidence>
<evidence type="ECO:0000256" key="4">
    <source>
        <dbReference type="ARBA" id="ARBA00022679"/>
    </source>
</evidence>
<dbReference type="Proteomes" id="UP000606172">
    <property type="component" value="Unassembled WGS sequence"/>
</dbReference>
<feature type="domain" description="Aminotransferase class I/classII large" evidence="7">
    <location>
        <begin position="80"/>
        <end position="373"/>
    </location>
</feature>